<gene>
    <name evidence="2" type="ORF">MPDQ_004279</name>
</gene>
<feature type="domain" description="Linalool dehydratase/isomerase" evidence="1">
    <location>
        <begin position="12"/>
        <end position="241"/>
    </location>
</feature>
<keyword evidence="3" id="KW-1185">Reference proteome</keyword>
<comment type="caution">
    <text evidence="2">The sequence shown here is derived from an EMBL/GenBank/DDBJ whole genome shotgun (WGS) entry which is preliminary data.</text>
</comment>
<evidence type="ECO:0000313" key="2">
    <source>
        <dbReference type="EMBL" id="TQB67977.1"/>
    </source>
</evidence>
<dbReference type="InterPro" id="IPR041411">
    <property type="entry name" value="Ldi"/>
</dbReference>
<protein>
    <recommendedName>
        <fullName evidence="1">Linalool dehydratase/isomerase domain-containing protein</fullName>
    </recommendedName>
</protein>
<evidence type="ECO:0000259" key="1">
    <source>
        <dbReference type="Pfam" id="PF18566"/>
    </source>
</evidence>
<dbReference type="AlphaFoldDB" id="A0A507QM06"/>
<organism evidence="2 3">
    <name type="scientific">Monascus purpureus</name>
    <name type="common">Red mold</name>
    <name type="synonym">Monascus anka</name>
    <dbReference type="NCBI Taxonomy" id="5098"/>
    <lineage>
        <taxon>Eukaryota</taxon>
        <taxon>Fungi</taxon>
        <taxon>Dikarya</taxon>
        <taxon>Ascomycota</taxon>
        <taxon>Pezizomycotina</taxon>
        <taxon>Eurotiomycetes</taxon>
        <taxon>Eurotiomycetidae</taxon>
        <taxon>Eurotiales</taxon>
        <taxon>Aspergillaceae</taxon>
        <taxon>Monascus</taxon>
    </lineage>
</organism>
<dbReference type="Proteomes" id="UP000319663">
    <property type="component" value="Unassembled WGS sequence"/>
</dbReference>
<dbReference type="STRING" id="5098.A0A507QM06"/>
<evidence type="ECO:0000313" key="3">
    <source>
        <dbReference type="Proteomes" id="UP000319663"/>
    </source>
</evidence>
<dbReference type="Pfam" id="PF18566">
    <property type="entry name" value="Ldi"/>
    <property type="match status" value="1"/>
</dbReference>
<sequence>MPVLADADTLLTFRTTDYDPIVKDNIMLTGFFLLTTALFGSATLDDTFSKDGSLDLVIDKRHHYPNSSKTLANALVKNYKKSEYCFYACEPNWIHTACNIYGGNALAAYDAVIGSDNFGELETRYRKALIEELSVGVPLSSPVSSVHYMPRIDGAALTIKSHLTGFTIPSLAGATNEFFPAAFSGSIMPDVALRSYAIAREEYMHFDEKGKLSFTALEGADKLDPGTYKIPMGSEVASAVREILDKDESIGHRKEEDGVIYYSKVSLMLKSLLLLARLMKKGLWKRAIREPLPDTIKYGPYLRDAKYPEMEPAVENAECVLRLRFVNTSSSELRKGREVLFSKDTVIYHLNLLRRER</sequence>
<reference evidence="2 3" key="1">
    <citation type="submission" date="2019-06" db="EMBL/GenBank/DDBJ databases">
        <title>Wine fermentation using esterase from Monascus purpureus.</title>
        <authorList>
            <person name="Geng C."/>
            <person name="Zhang Y."/>
        </authorList>
    </citation>
    <scope>NUCLEOTIDE SEQUENCE [LARGE SCALE GENOMIC DNA]</scope>
    <source>
        <strain evidence="2">HQ1</strain>
    </source>
</reference>
<name>A0A507QM06_MONPU</name>
<dbReference type="EMBL" id="VIFY01000271">
    <property type="protein sequence ID" value="TQB67977.1"/>
    <property type="molecule type" value="Genomic_DNA"/>
</dbReference>
<proteinExistence type="predicted"/>
<accession>A0A507QM06</accession>